<evidence type="ECO:0000313" key="5">
    <source>
        <dbReference type="EMBL" id="MEF3113870.1"/>
    </source>
</evidence>
<organism evidence="5 6">
    <name type="scientific">Streptomyces chrestomyceticus</name>
    <dbReference type="NCBI Taxonomy" id="68185"/>
    <lineage>
        <taxon>Bacteria</taxon>
        <taxon>Bacillati</taxon>
        <taxon>Actinomycetota</taxon>
        <taxon>Actinomycetes</taxon>
        <taxon>Kitasatosporales</taxon>
        <taxon>Streptomycetaceae</taxon>
        <taxon>Streptomyces</taxon>
    </lineage>
</organism>
<sequence>MVSRRDLIRRRRRDGFVGRRSELSVFRESLECSPEDEAADFFFHVRGPGGVGKTTLVRRWEAIAGEHGAATAYVGDAVADAVEAMETIIGQLARQGHGTKEFDKALSAYRQRCHEAEAATTAPQGDGASQGAGSGERPGPGPSPGSVVVSQVGLAGLGLVPGAGPFVGAVDPAQVALGADRVRAAFAARFRNRDDAQMVLSPLQVLTPLFVRVVEEAAQRAGRVVLFFDTYEYTGAFLDVWLRDVLIEARYGELPAGVMVVAAGQSRLSPTVWSDHLDLVHELELEIFTEAEARQLLAAREIRDEQVIEVILRLSGRLPVLVHLLAEARPATAEDVGDPSGTAVERFLRWETDPTRRAAALACALPLELDEDICRLLNGEEGGAEVFDWLRRRPFVTDRSGRCRYHDVVRDAMLRLQRAQSPRQWQQQHTLLAEACAQRRLREEQGDDRTPQQWWQEQWWRECRLQETYHRLCAHPHRALPAALAELLHAYAHSPVTLRRWAQTLYRAGCDTDAPDVSRWGHDALAALEDGRDGIADVLSSLLASGKLDSGGRALAYALRGRERRDVRDVEPALADYAAALDLEPHLVRAHVGRAWMQMWKGCHDDALAGFARAIELAPHSADAYLFRGTTYTVMHRYDEALADYTRAIELAPGATVPRSNRGGLYARLGRYDEALADYDRVVALAPGRPSSHSDRGRVYARTGRFEEALADHDHAVELDAHDVWAYVTRSATYRYLGRFEEALTDLDRAIELKPDHAWPYVDRGETRRLQGRYEAALADLHRAVELAPRDAWTKLHRGRLYRLLGRYDDALSDLLPQERSDPANAWRPYEIALVWRVTNQPGWEAQLVRSEQLYRADPIEGFTSRTDPSAMLFLIPCALQDWAKAEQALENFLRTGPVTVRLRETMNDLEEAVTVFCLPSEPVQLLRRRMRQAMPG</sequence>
<evidence type="ECO:0000256" key="4">
    <source>
        <dbReference type="SAM" id="MobiDB-lite"/>
    </source>
</evidence>
<gene>
    <name evidence="5" type="ORF">RB636_11800</name>
</gene>
<dbReference type="Proteomes" id="UP001348265">
    <property type="component" value="Unassembled WGS sequence"/>
</dbReference>
<feature type="repeat" description="TPR" evidence="3">
    <location>
        <begin position="758"/>
        <end position="791"/>
    </location>
</feature>
<dbReference type="SMART" id="SM00028">
    <property type="entry name" value="TPR"/>
    <property type="match status" value="8"/>
</dbReference>
<keyword evidence="2 3" id="KW-0802">TPR repeat</keyword>
<dbReference type="InterPro" id="IPR027417">
    <property type="entry name" value="P-loop_NTPase"/>
</dbReference>
<dbReference type="PROSITE" id="PS50293">
    <property type="entry name" value="TPR_REGION"/>
    <property type="match status" value="2"/>
</dbReference>
<dbReference type="PANTHER" id="PTHR44858:SF1">
    <property type="entry name" value="UDP-N-ACETYLGLUCOSAMINE--PEPTIDE N-ACETYLGLUCOSAMINYLTRANSFERASE SPINDLY-RELATED"/>
    <property type="match status" value="1"/>
</dbReference>
<dbReference type="Pfam" id="PF13424">
    <property type="entry name" value="TPR_12"/>
    <property type="match status" value="2"/>
</dbReference>
<dbReference type="SUPFAM" id="SSF52540">
    <property type="entry name" value="P-loop containing nucleoside triphosphate hydrolases"/>
    <property type="match status" value="1"/>
</dbReference>
<feature type="repeat" description="TPR" evidence="3">
    <location>
        <begin position="690"/>
        <end position="723"/>
    </location>
</feature>
<feature type="repeat" description="TPR" evidence="3">
    <location>
        <begin position="724"/>
        <end position="757"/>
    </location>
</feature>
<feature type="repeat" description="TPR" evidence="3">
    <location>
        <begin position="622"/>
        <end position="655"/>
    </location>
</feature>
<evidence type="ECO:0000313" key="6">
    <source>
        <dbReference type="Proteomes" id="UP001348265"/>
    </source>
</evidence>
<feature type="repeat" description="TPR" evidence="3">
    <location>
        <begin position="656"/>
        <end position="689"/>
    </location>
</feature>
<dbReference type="SUPFAM" id="SSF48452">
    <property type="entry name" value="TPR-like"/>
    <property type="match status" value="1"/>
</dbReference>
<comment type="caution">
    <text evidence="5">The sequence shown here is derived from an EMBL/GenBank/DDBJ whole genome shotgun (WGS) entry which is preliminary data.</text>
</comment>
<keyword evidence="1" id="KW-0677">Repeat</keyword>
<reference evidence="5 6" key="1">
    <citation type="submission" date="2023-08" db="EMBL/GenBank/DDBJ databases">
        <authorList>
            <person name="Sharma P."/>
            <person name="Verma V."/>
            <person name="Mohan M.K."/>
            <person name="Dubey A.K."/>
        </authorList>
    </citation>
    <scope>NUCLEOTIDE SEQUENCE [LARGE SCALE GENOMIC DNA]</scope>
    <source>
        <strain evidence="5 6">ADP4</strain>
    </source>
</reference>
<protein>
    <submittedName>
        <fullName evidence="5">Tetratricopeptide repeat protein</fullName>
    </submittedName>
</protein>
<evidence type="ECO:0000256" key="1">
    <source>
        <dbReference type="ARBA" id="ARBA00022737"/>
    </source>
</evidence>
<dbReference type="PROSITE" id="PS50005">
    <property type="entry name" value="TPR"/>
    <property type="match status" value="6"/>
</dbReference>
<evidence type="ECO:0000256" key="3">
    <source>
        <dbReference type="PROSITE-ProRule" id="PRU00339"/>
    </source>
</evidence>
<evidence type="ECO:0000256" key="2">
    <source>
        <dbReference type="ARBA" id="ARBA00022803"/>
    </source>
</evidence>
<dbReference type="Gene3D" id="3.40.50.300">
    <property type="entry name" value="P-loop containing nucleotide triphosphate hydrolases"/>
    <property type="match status" value="1"/>
</dbReference>
<dbReference type="PANTHER" id="PTHR44858">
    <property type="entry name" value="TETRATRICOPEPTIDE REPEAT PROTEIN 6"/>
    <property type="match status" value="1"/>
</dbReference>
<accession>A0ABU7WSX5</accession>
<dbReference type="Pfam" id="PF00515">
    <property type="entry name" value="TPR_1"/>
    <property type="match status" value="1"/>
</dbReference>
<dbReference type="Gene3D" id="1.25.40.10">
    <property type="entry name" value="Tetratricopeptide repeat domain"/>
    <property type="match status" value="2"/>
</dbReference>
<proteinExistence type="predicted"/>
<dbReference type="InterPro" id="IPR011990">
    <property type="entry name" value="TPR-like_helical_dom_sf"/>
</dbReference>
<dbReference type="RefSeq" id="WP_331786448.1">
    <property type="nucleotide sequence ID" value="NZ_JAVFKM010000004.1"/>
</dbReference>
<feature type="region of interest" description="Disordered" evidence="4">
    <location>
        <begin position="115"/>
        <end position="146"/>
    </location>
</feature>
<name>A0ABU7WSX5_9ACTN</name>
<dbReference type="EMBL" id="JAVFKM010000004">
    <property type="protein sequence ID" value="MEF3113870.1"/>
    <property type="molecule type" value="Genomic_DNA"/>
</dbReference>
<feature type="compositionally biased region" description="Gly residues" evidence="4">
    <location>
        <begin position="128"/>
        <end position="138"/>
    </location>
</feature>
<keyword evidence="6" id="KW-1185">Reference proteome</keyword>
<dbReference type="InterPro" id="IPR019734">
    <property type="entry name" value="TPR_rpt"/>
</dbReference>
<dbReference type="InterPro" id="IPR050498">
    <property type="entry name" value="Ycf3"/>
</dbReference>
<feature type="repeat" description="TPR" evidence="3">
    <location>
        <begin position="554"/>
        <end position="587"/>
    </location>
</feature>